<dbReference type="EMBL" id="AP022599">
    <property type="protein sequence ID" value="BBY83436.1"/>
    <property type="molecule type" value="Genomic_DNA"/>
</dbReference>
<proteinExistence type="predicted"/>
<evidence type="ECO:0000313" key="1">
    <source>
        <dbReference type="EMBL" id="BBY83436.1"/>
    </source>
</evidence>
<sequence>MINEAGDIERIAVALAAVPVRLETDPRHGTAEYRSGRSGRYLDRDLRIVLGDEGPSLPVAPAILGPLGVFVSSDWSGRDQAGSRLQ</sequence>
<dbReference type="AlphaFoldDB" id="A0A7I7UTR0"/>
<protein>
    <submittedName>
        <fullName evidence="1">Uncharacterized protein</fullName>
    </submittedName>
</protein>
<reference evidence="1 2" key="1">
    <citation type="journal article" date="2019" name="Emerg. Microbes Infect.">
        <title>Comprehensive subspecies identification of 175 nontuberculous mycobacteria species based on 7547 genomic profiles.</title>
        <authorList>
            <person name="Matsumoto Y."/>
            <person name="Kinjo T."/>
            <person name="Motooka D."/>
            <person name="Nabeya D."/>
            <person name="Jung N."/>
            <person name="Uechi K."/>
            <person name="Horii T."/>
            <person name="Iida T."/>
            <person name="Fujita J."/>
            <person name="Nakamura S."/>
        </authorList>
    </citation>
    <scope>NUCLEOTIDE SEQUENCE [LARGE SCALE GENOMIC DNA]</scope>
    <source>
        <strain evidence="1 2">JCM 6370</strain>
    </source>
</reference>
<dbReference type="Proteomes" id="UP000467252">
    <property type="component" value="Chromosome"/>
</dbReference>
<gene>
    <name evidence="1" type="ORF">MPUL_45940</name>
</gene>
<keyword evidence="2" id="KW-1185">Reference proteome</keyword>
<organism evidence="1 2">
    <name type="scientific">Mycolicibacterium pulveris</name>
    <name type="common">Mycobacterium pulveris</name>
    <dbReference type="NCBI Taxonomy" id="36813"/>
    <lineage>
        <taxon>Bacteria</taxon>
        <taxon>Bacillati</taxon>
        <taxon>Actinomycetota</taxon>
        <taxon>Actinomycetes</taxon>
        <taxon>Mycobacteriales</taxon>
        <taxon>Mycobacteriaceae</taxon>
        <taxon>Mycolicibacterium</taxon>
    </lineage>
</organism>
<evidence type="ECO:0000313" key="2">
    <source>
        <dbReference type="Proteomes" id="UP000467252"/>
    </source>
</evidence>
<name>A0A7I7UTR0_MYCPV</name>
<accession>A0A7I7UTR0</accession>